<evidence type="ECO:0000313" key="2">
    <source>
        <dbReference type="EnsemblMetazoa" id="BGLB024383-PB"/>
    </source>
</evidence>
<dbReference type="InterPro" id="IPR007715">
    <property type="entry name" value="Coq4"/>
</dbReference>
<gene>
    <name evidence="2" type="primary">106058757</name>
</gene>
<dbReference type="Pfam" id="PF05019">
    <property type="entry name" value="Coq4"/>
    <property type="match status" value="1"/>
</dbReference>
<proteinExistence type="predicted"/>
<dbReference type="KEGG" id="bgt:106058757"/>
<dbReference type="EnsemblMetazoa" id="BGLB024383-RB">
    <property type="protein sequence ID" value="BGLB024383-PB"/>
    <property type="gene ID" value="BGLB024383"/>
</dbReference>
<dbReference type="STRING" id="6526.A0A2C9KWM3"/>
<evidence type="ECO:0000256" key="1">
    <source>
        <dbReference type="ARBA" id="ARBA00022688"/>
    </source>
</evidence>
<dbReference type="PANTHER" id="PTHR12922">
    <property type="entry name" value="UBIQUINONE BIOSYNTHESIS PROTEIN"/>
    <property type="match status" value="1"/>
</dbReference>
<evidence type="ECO:0008006" key="4">
    <source>
        <dbReference type="Google" id="ProtNLM"/>
    </source>
</evidence>
<protein>
    <recommendedName>
        <fullName evidence="4">Ubiquinone biosynthesis protein COQ4 homolog, mitochondrial</fullName>
    </recommendedName>
</protein>
<dbReference type="EnsemblMetazoa" id="BGLB024383-RC">
    <property type="protein sequence ID" value="BGLB024383-PC"/>
    <property type="gene ID" value="BGLB024383"/>
</dbReference>
<evidence type="ECO:0000313" key="3">
    <source>
        <dbReference type="Proteomes" id="UP000076420"/>
    </source>
</evidence>
<dbReference type="AlphaFoldDB" id="A0A2C9KWM3"/>
<dbReference type="GO" id="GO:0006744">
    <property type="term" value="P:ubiquinone biosynthetic process"/>
    <property type="evidence" value="ECO:0007669"/>
    <property type="project" value="UniProtKB-KW"/>
</dbReference>
<reference evidence="2" key="1">
    <citation type="submission" date="2020-05" db="UniProtKB">
        <authorList>
            <consortium name="EnsemblMetazoa"/>
        </authorList>
    </citation>
    <scope>IDENTIFICATION</scope>
    <source>
        <strain evidence="2">BB02</strain>
    </source>
</reference>
<dbReference type="EnsemblMetazoa" id="BGLB024383-RA">
    <property type="protein sequence ID" value="BGLB024383-PA"/>
    <property type="gene ID" value="BGLB024383"/>
</dbReference>
<dbReference type="EnsemblMetazoa" id="BGLB024383-RF">
    <property type="protein sequence ID" value="BGLB024383-PF"/>
    <property type="gene ID" value="BGLB024383"/>
</dbReference>
<dbReference type="EnsemblMetazoa" id="BGLB024383-RD">
    <property type="protein sequence ID" value="BGLB024383-PD"/>
    <property type="gene ID" value="BGLB024383"/>
</dbReference>
<dbReference type="GO" id="GO:0005739">
    <property type="term" value="C:mitochondrion"/>
    <property type="evidence" value="ECO:0007669"/>
    <property type="project" value="TreeGrafter"/>
</dbReference>
<sequence length="121" mass="13369">MSRNCVFTQVFVNLQKMKGTLNSTHLNSFRTLRISSVISNDINNEVPSNTSHQQYDMFYPGHISTSLFQKSLLAAGSGIACLLNPARDDMLCALGETTGPLALKYIHSKMMSDSVGRQILE</sequence>
<dbReference type="EnsemblMetazoa" id="BGLB024383-RE">
    <property type="protein sequence ID" value="BGLB024383-PE"/>
    <property type="gene ID" value="BGLB024383"/>
</dbReference>
<dbReference type="Proteomes" id="UP000076420">
    <property type="component" value="Unassembled WGS sequence"/>
</dbReference>
<accession>A0A2C9KWM3</accession>
<name>A0A2C9KWM3_BIOGL</name>
<dbReference type="PANTHER" id="PTHR12922:SF7">
    <property type="entry name" value="UBIQUINONE BIOSYNTHESIS PROTEIN COQ4 HOMOLOG, MITOCHONDRIAL"/>
    <property type="match status" value="1"/>
</dbReference>
<keyword evidence="1" id="KW-0831">Ubiquinone biosynthesis</keyword>
<dbReference type="VEuPathDB" id="VectorBase:BGLAX_034465"/>
<dbReference type="VEuPathDB" id="VectorBase:BGLB024383"/>
<organism evidence="2 3">
    <name type="scientific">Biomphalaria glabrata</name>
    <name type="common">Bloodfluke planorb</name>
    <name type="synonym">Freshwater snail</name>
    <dbReference type="NCBI Taxonomy" id="6526"/>
    <lineage>
        <taxon>Eukaryota</taxon>
        <taxon>Metazoa</taxon>
        <taxon>Spiralia</taxon>
        <taxon>Lophotrochozoa</taxon>
        <taxon>Mollusca</taxon>
        <taxon>Gastropoda</taxon>
        <taxon>Heterobranchia</taxon>
        <taxon>Euthyneura</taxon>
        <taxon>Panpulmonata</taxon>
        <taxon>Hygrophila</taxon>
        <taxon>Lymnaeoidea</taxon>
        <taxon>Planorbidae</taxon>
        <taxon>Biomphalaria</taxon>
    </lineage>
</organism>
<dbReference type="OrthoDB" id="4249at2759"/>